<reference evidence="1 2" key="1">
    <citation type="submission" date="2020-07" db="EMBL/GenBank/DDBJ databases">
        <title>Complete genome sequence of Burkholderia gladioli phage Maja.</title>
        <authorList>
            <person name="Yu Z."/>
            <person name="Yao G.W."/>
            <person name="Guadalupe Vizoso-Pinto M."/>
            <person name="Sun L."/>
            <person name="Le T."/>
            <person name="Gonzalez C."/>
            <person name="Young R."/>
            <person name="Liu M."/>
        </authorList>
    </citation>
    <scope>NUCLEOTIDE SEQUENCE [LARGE SCALE GENOMIC DNA]</scope>
</reference>
<evidence type="ECO:0000313" key="2">
    <source>
        <dbReference type="Proteomes" id="UP000593952"/>
    </source>
</evidence>
<sequence>MAKYLVGQEVREIKASQNFRMFSKCRDHQFKVIADREDCETPYVHLKDGDHMITMTDTAARDLIDRLQRALAVLPTSK</sequence>
<dbReference type="Proteomes" id="UP000593952">
    <property type="component" value="Segment"/>
</dbReference>
<accession>A0A7S6R8C1</accession>
<evidence type="ECO:0000313" key="1">
    <source>
        <dbReference type="EMBL" id="QOV06307.1"/>
    </source>
</evidence>
<organism evidence="1 2">
    <name type="scientific">Burkholderia phage Maja</name>
    <dbReference type="NCBI Taxonomy" id="2767571"/>
    <lineage>
        <taxon>Viruses</taxon>
        <taxon>Duplodnaviria</taxon>
        <taxon>Heunggongvirae</taxon>
        <taxon>Uroviricota</taxon>
        <taxon>Caudoviricetes</taxon>
        <taxon>Lindbergviridae</taxon>
        <taxon>Gladiolivirus</taxon>
        <taxon>Gladiolivirus maja</taxon>
    </lineage>
</organism>
<dbReference type="EMBL" id="MT708549">
    <property type="protein sequence ID" value="QOV06307.1"/>
    <property type="molecule type" value="Genomic_DNA"/>
</dbReference>
<proteinExistence type="predicted"/>
<gene>
    <name evidence="1" type="ORF">CPT_Maja_087</name>
</gene>
<name>A0A7S6R8C1_9CAUD</name>
<protein>
    <submittedName>
        <fullName evidence="1">Uncharacterized protein</fullName>
    </submittedName>
</protein>
<keyword evidence="2" id="KW-1185">Reference proteome</keyword>